<dbReference type="GO" id="GO:0005737">
    <property type="term" value="C:cytoplasm"/>
    <property type="evidence" value="ECO:0007669"/>
    <property type="project" value="TreeGrafter"/>
</dbReference>
<evidence type="ECO:0000256" key="4">
    <source>
        <dbReference type="SAM" id="Coils"/>
    </source>
</evidence>
<dbReference type="InterPro" id="IPR023216">
    <property type="entry name" value="Tscrpt_reg_SKI_SnoN"/>
</dbReference>
<reference evidence="7" key="2">
    <citation type="submission" date="2025-09" db="UniProtKB">
        <authorList>
            <consortium name="Ensembl"/>
        </authorList>
    </citation>
    <scope>IDENTIFICATION</scope>
</reference>
<dbReference type="Pfam" id="PF08782">
    <property type="entry name" value="c-SKI_SMAD_bind"/>
    <property type="match status" value="1"/>
</dbReference>
<evidence type="ECO:0000256" key="3">
    <source>
        <dbReference type="ARBA" id="ARBA00032146"/>
    </source>
</evidence>
<dbReference type="GO" id="GO:0000981">
    <property type="term" value="F:DNA-binding transcription factor activity, RNA polymerase II-specific"/>
    <property type="evidence" value="ECO:0007669"/>
    <property type="project" value="TreeGrafter"/>
</dbReference>
<dbReference type="InterPro" id="IPR003380">
    <property type="entry name" value="SKI/SNO/DAC"/>
</dbReference>
<dbReference type="FunFam" id="3.10.260.20:FF:000002">
    <property type="entry name" value="SKI-like oncogene a"/>
    <property type="match status" value="1"/>
</dbReference>
<feature type="compositionally biased region" description="Polar residues" evidence="5">
    <location>
        <begin position="440"/>
        <end position="458"/>
    </location>
</feature>
<dbReference type="GO" id="GO:0030514">
    <property type="term" value="P:negative regulation of BMP signaling pathway"/>
    <property type="evidence" value="ECO:0007669"/>
    <property type="project" value="TreeGrafter"/>
</dbReference>
<dbReference type="SUPFAM" id="SSF46955">
    <property type="entry name" value="Putative DNA-binding domain"/>
    <property type="match status" value="1"/>
</dbReference>
<dbReference type="InterPro" id="IPR010919">
    <property type="entry name" value="SAND-like_dom_sf"/>
</dbReference>
<keyword evidence="4" id="KW-0175">Coiled coil</keyword>
<evidence type="ECO:0000256" key="5">
    <source>
        <dbReference type="SAM" id="MobiDB-lite"/>
    </source>
</evidence>
<dbReference type="GeneTree" id="ENSGT00940000166894"/>
<feature type="compositionally biased region" description="Basic and acidic residues" evidence="5">
    <location>
        <begin position="308"/>
        <end position="324"/>
    </location>
</feature>
<evidence type="ECO:0000256" key="2">
    <source>
        <dbReference type="ARBA" id="ARBA00022369"/>
    </source>
</evidence>
<dbReference type="InterPro" id="IPR014890">
    <property type="entry name" value="c-SKI_SMAD4-bd_dom"/>
</dbReference>
<dbReference type="InterPro" id="IPR037000">
    <property type="entry name" value="Ski_DNA-bd_sf"/>
</dbReference>
<keyword evidence="8" id="KW-1185">Reference proteome</keyword>
<dbReference type="PANTHER" id="PTHR10005">
    <property type="entry name" value="SKI ONCOGENE-RELATED"/>
    <property type="match status" value="1"/>
</dbReference>
<dbReference type="GO" id="GO:0046332">
    <property type="term" value="F:SMAD binding"/>
    <property type="evidence" value="ECO:0007669"/>
    <property type="project" value="InterPro"/>
</dbReference>
<evidence type="ECO:0000313" key="8">
    <source>
        <dbReference type="Proteomes" id="UP000265020"/>
    </source>
</evidence>
<dbReference type="GO" id="GO:0000122">
    <property type="term" value="P:negative regulation of transcription by RNA polymerase II"/>
    <property type="evidence" value="ECO:0007669"/>
    <property type="project" value="TreeGrafter"/>
</dbReference>
<dbReference type="GO" id="GO:0030512">
    <property type="term" value="P:negative regulation of transforming growth factor beta receptor signaling pathway"/>
    <property type="evidence" value="ECO:0007669"/>
    <property type="project" value="TreeGrafter"/>
</dbReference>
<sequence>MEGSGFQPHPGLQQTLKQFHISSMRSLGGPAAFSARWHQDSLFTKDGKAAEMMLSLPAQTPPLMSGPLFIPSDRSTERCETVLEREPISCFVVGGEKRLCLPQILNSVLRDFSLQQINSVCDDLHIYCSRCTADQLEILKVVGILPFSAPSCGLITQTDAERLCNALIYGGTYPPHCNKELGSLELERTERSFKVYHECFGRCKGLFVPELYAGPAAACIQCLDCRLMFPPHKFVVHSHKRLENRTVHWGFDSANWRAYVLLDPDYSDKEEKSHLEQLLKELKGKYDLMGKLSTKSCRSPSPIPAKKSKFDKLQSPPADKDRKPEWLQSLSKSAHKDLKQVQLKQRPSAFRPWSPKVVEKEKPAPQKEAERICIRTQETLASPLPLHPNDSHILGSKTISRKEPHNSKLPHSLSSNQTEDIETDGEIDVDDCDDGPFPASSLTSPQSSCVGVSQSLSPQRPPQAQDLTPWQSGTVCPEIDAMRQMVYAGMDTREAREKVLQEIIRMRVKQEEKLAAALQAKRSLQQELEFVRVAKKGRLRDAIEAKRNLRKEIERLRVDWERKMREAEESCGRLKRELERERQVRVCDQGCEAERLRVKYSTQIEELHVQLQQAEADREQLRQELQQEREARQSLESVVKDLQTQLALQASSSPPGDCKNPKKDTKSQTTQPSKGS</sequence>
<feature type="region of interest" description="Disordered" evidence="5">
    <location>
        <begin position="293"/>
        <end position="324"/>
    </location>
</feature>
<feature type="compositionally biased region" description="Basic and acidic residues" evidence="5">
    <location>
        <begin position="357"/>
        <end position="368"/>
    </location>
</feature>
<name>A0A3Q2CJI5_CYPVA</name>
<dbReference type="OMA" id="DQGCEAE"/>
<dbReference type="GO" id="GO:0051216">
    <property type="term" value="P:cartilage development"/>
    <property type="evidence" value="ECO:0007669"/>
    <property type="project" value="Ensembl"/>
</dbReference>
<dbReference type="Proteomes" id="UP000265020">
    <property type="component" value="Unassembled WGS sequence"/>
</dbReference>
<feature type="region of interest" description="Disordered" evidence="5">
    <location>
        <begin position="425"/>
        <end position="471"/>
    </location>
</feature>
<accession>A0A3Q2CJI5</accession>
<dbReference type="SUPFAM" id="SSF63763">
    <property type="entry name" value="SAND domain-like"/>
    <property type="match status" value="1"/>
</dbReference>
<dbReference type="SMART" id="SM01046">
    <property type="entry name" value="c-SKI_SMAD_bind"/>
    <property type="match status" value="1"/>
</dbReference>
<dbReference type="GO" id="GO:0005667">
    <property type="term" value="C:transcription regulator complex"/>
    <property type="evidence" value="ECO:0007669"/>
    <property type="project" value="TreeGrafter"/>
</dbReference>
<dbReference type="CTD" id="30113"/>
<organism evidence="7 8">
    <name type="scientific">Cyprinodon variegatus</name>
    <name type="common">Sheepshead minnow</name>
    <dbReference type="NCBI Taxonomy" id="28743"/>
    <lineage>
        <taxon>Eukaryota</taxon>
        <taxon>Metazoa</taxon>
        <taxon>Chordata</taxon>
        <taxon>Craniata</taxon>
        <taxon>Vertebrata</taxon>
        <taxon>Euteleostomi</taxon>
        <taxon>Actinopterygii</taxon>
        <taxon>Neopterygii</taxon>
        <taxon>Teleostei</taxon>
        <taxon>Neoteleostei</taxon>
        <taxon>Acanthomorphata</taxon>
        <taxon>Ovalentaria</taxon>
        <taxon>Atherinomorphae</taxon>
        <taxon>Cyprinodontiformes</taxon>
        <taxon>Cyprinodontidae</taxon>
        <taxon>Cyprinodon</taxon>
    </lineage>
</organism>
<feature type="coiled-coil region" evidence="4">
    <location>
        <begin position="507"/>
        <end position="645"/>
    </location>
</feature>
<dbReference type="OrthoDB" id="3938623at2759"/>
<dbReference type="Pfam" id="PF02437">
    <property type="entry name" value="Ski_Sno_DHD"/>
    <property type="match status" value="1"/>
</dbReference>
<feature type="domain" description="c-SKI SMAD4-binding" evidence="6">
    <location>
        <begin position="192"/>
        <end position="287"/>
    </location>
</feature>
<dbReference type="FunFam" id="3.10.390.10:FF:000002">
    <property type="entry name" value="Putative ski oncogene"/>
    <property type="match status" value="1"/>
</dbReference>
<dbReference type="GO" id="GO:0001947">
    <property type="term" value="P:heart looping"/>
    <property type="evidence" value="ECO:0007669"/>
    <property type="project" value="Ensembl"/>
</dbReference>
<dbReference type="PANTHER" id="PTHR10005:SF24">
    <property type="entry name" value="SKI ONCOGENE"/>
    <property type="match status" value="1"/>
</dbReference>
<comment type="similarity">
    <text evidence="1">Belongs to the SKI family.</text>
</comment>
<dbReference type="STRING" id="28743.ENSCVAP00000005379"/>
<feature type="region of interest" description="Disordered" evidence="5">
    <location>
        <begin position="401"/>
        <end position="420"/>
    </location>
</feature>
<dbReference type="GO" id="GO:0005634">
    <property type="term" value="C:nucleus"/>
    <property type="evidence" value="ECO:0007669"/>
    <property type="project" value="Ensembl"/>
</dbReference>
<dbReference type="Gene3D" id="3.10.260.20">
    <property type="entry name" value="Ski"/>
    <property type="match status" value="1"/>
</dbReference>
<evidence type="ECO:0000259" key="6">
    <source>
        <dbReference type="SMART" id="SM01046"/>
    </source>
</evidence>
<dbReference type="AlphaFoldDB" id="A0A3Q2CJI5"/>
<dbReference type="InterPro" id="IPR009061">
    <property type="entry name" value="DNA-bd_dom_put_sf"/>
</dbReference>
<dbReference type="KEGG" id="cvg:107089350"/>
<dbReference type="GeneID" id="107089350"/>
<dbReference type="Gene3D" id="3.10.390.10">
    <property type="entry name" value="SAND domain-like"/>
    <property type="match status" value="1"/>
</dbReference>
<dbReference type="CDD" id="cd21083">
    <property type="entry name" value="DHD_Ski"/>
    <property type="match status" value="1"/>
</dbReference>
<evidence type="ECO:0000313" key="7">
    <source>
        <dbReference type="Ensembl" id="ENSCVAP00000005379.1"/>
    </source>
</evidence>
<dbReference type="Ensembl" id="ENSCVAT00000006776.1">
    <property type="protein sequence ID" value="ENSCVAP00000005379.1"/>
    <property type="gene ID" value="ENSCVAG00000006758.1"/>
</dbReference>
<evidence type="ECO:0000256" key="1">
    <source>
        <dbReference type="ARBA" id="ARBA00009513"/>
    </source>
</evidence>
<dbReference type="GO" id="GO:0009953">
    <property type="term" value="P:dorsal/ventral pattern formation"/>
    <property type="evidence" value="ECO:0007669"/>
    <property type="project" value="Ensembl"/>
</dbReference>
<protein>
    <recommendedName>
        <fullName evidence="2">Ski oncogene</fullName>
    </recommendedName>
    <alternativeName>
        <fullName evidence="3">Proto-oncogene c-Ski</fullName>
    </alternativeName>
</protein>
<dbReference type="RefSeq" id="XP_015237572.1">
    <property type="nucleotide sequence ID" value="XM_015382086.1"/>
</dbReference>
<feature type="region of interest" description="Disordered" evidence="5">
    <location>
        <begin position="648"/>
        <end position="676"/>
    </location>
</feature>
<proteinExistence type="inferred from homology"/>
<dbReference type="InterPro" id="IPR047315">
    <property type="entry name" value="DHD_Ski"/>
</dbReference>
<dbReference type="GO" id="GO:0000978">
    <property type="term" value="F:RNA polymerase II cis-regulatory region sequence-specific DNA binding"/>
    <property type="evidence" value="ECO:0007669"/>
    <property type="project" value="TreeGrafter"/>
</dbReference>
<reference evidence="7" key="1">
    <citation type="submission" date="2025-08" db="UniProtKB">
        <authorList>
            <consortium name="Ensembl"/>
        </authorList>
    </citation>
    <scope>IDENTIFICATION</scope>
</reference>
<feature type="region of interest" description="Disordered" evidence="5">
    <location>
        <begin position="336"/>
        <end position="368"/>
    </location>
</feature>
<feature type="compositionally biased region" description="Acidic residues" evidence="5">
    <location>
        <begin position="425"/>
        <end position="434"/>
    </location>
</feature>
<feature type="compositionally biased region" description="Polar residues" evidence="5">
    <location>
        <begin position="667"/>
        <end position="676"/>
    </location>
</feature>